<accession>A0ABU4PNQ1</accession>
<evidence type="ECO:0000256" key="1">
    <source>
        <dbReference type="SAM" id="Phobius"/>
    </source>
</evidence>
<evidence type="ECO:0000313" key="2">
    <source>
        <dbReference type="EMBL" id="MDX5985775.1"/>
    </source>
</evidence>
<protein>
    <submittedName>
        <fullName evidence="2">Uncharacterized protein</fullName>
    </submittedName>
</protein>
<dbReference type="Proteomes" id="UP001279660">
    <property type="component" value="Unassembled WGS sequence"/>
</dbReference>
<sequence>MASKGSVYRYEATLDRAGLALAAGGLVGGVFATVLVVIGSGAAPLELLAGFVVGAVITAMAAVAIGGPVWLLCHAFGQRGPWMAILVGALAGFALFLGGQTYGFGLFAMPVTDTQTLLFRWISALATSLILALVAALIGWTMWRVAYRRVA</sequence>
<feature type="transmembrane region" description="Helical" evidence="1">
    <location>
        <begin position="20"/>
        <end position="42"/>
    </location>
</feature>
<keyword evidence="1" id="KW-1133">Transmembrane helix</keyword>
<feature type="transmembrane region" description="Helical" evidence="1">
    <location>
        <begin position="48"/>
        <end position="72"/>
    </location>
</feature>
<gene>
    <name evidence="2" type="ORF">SIL82_16090</name>
</gene>
<comment type="caution">
    <text evidence="2">The sequence shown here is derived from an EMBL/GenBank/DDBJ whole genome shotgun (WGS) entry which is preliminary data.</text>
</comment>
<name>A0ABU4PNQ1_9SPHN</name>
<evidence type="ECO:0000313" key="3">
    <source>
        <dbReference type="Proteomes" id="UP001279660"/>
    </source>
</evidence>
<keyword evidence="1" id="KW-0812">Transmembrane</keyword>
<feature type="transmembrane region" description="Helical" evidence="1">
    <location>
        <begin position="84"/>
        <end position="109"/>
    </location>
</feature>
<proteinExistence type="predicted"/>
<dbReference type="EMBL" id="JAWXXV010000001">
    <property type="protein sequence ID" value="MDX5985775.1"/>
    <property type="molecule type" value="Genomic_DNA"/>
</dbReference>
<reference evidence="2 3" key="1">
    <citation type="submission" date="2023-11" db="EMBL/GenBank/DDBJ databases">
        <title>MicrobeMod: A computational toolkit for identifying prokaryotic methylation and restriction-modification with nanopore sequencing.</title>
        <authorList>
            <person name="Crits-Christoph A."/>
            <person name="Kang S.C."/>
            <person name="Lee H."/>
            <person name="Ostrov N."/>
        </authorList>
    </citation>
    <scope>NUCLEOTIDE SEQUENCE [LARGE SCALE GENOMIC DNA]</scope>
    <source>
        <strain evidence="2 3">ATCC 14820</strain>
    </source>
</reference>
<keyword evidence="3" id="KW-1185">Reference proteome</keyword>
<organism evidence="2 3">
    <name type="scientific">Sphingomonas echinoides</name>
    <dbReference type="NCBI Taxonomy" id="59803"/>
    <lineage>
        <taxon>Bacteria</taxon>
        <taxon>Pseudomonadati</taxon>
        <taxon>Pseudomonadota</taxon>
        <taxon>Alphaproteobacteria</taxon>
        <taxon>Sphingomonadales</taxon>
        <taxon>Sphingomonadaceae</taxon>
        <taxon>Sphingomonas</taxon>
    </lineage>
</organism>
<keyword evidence="1" id="KW-0472">Membrane</keyword>
<dbReference type="RefSeq" id="WP_010407426.1">
    <property type="nucleotide sequence ID" value="NZ_JAWXXV010000001.1"/>
</dbReference>
<feature type="transmembrane region" description="Helical" evidence="1">
    <location>
        <begin position="121"/>
        <end position="143"/>
    </location>
</feature>